<sequence length="291" mass="32054">MSDLVLTLASSPTLSPASPNSGNSASNKDFFYIFFLLCLASSRVFLVQFMTNAVLSVVTAFNSILSLFCILCALPTREMFATIVLFVSICLTSGSRADHHQHCHSPNMTGLMRVMTLKGEMRAVGAFTYDSVGKKLRFRSNESHPANSSLGLDLLMLFEEGIFYEIDSKNQSCEKKKLQMDLHPLDIPDDATFSCTLTSGSLSIEGEGLKVNIWTGSLTNMKGSYSMSVTMGCLPVSTFYFTETTSFYFSNTDVELEVKDPDLLVVPSFCHGKPLEETPEGTVNSFLNEFM</sequence>
<comment type="similarity">
    <text evidence="1">Belongs to the ependymin family.</text>
</comment>
<organism evidence="3 4">
    <name type="scientific">Nothobranchius furzeri</name>
    <name type="common">Turquoise killifish</name>
    <dbReference type="NCBI Taxonomy" id="105023"/>
    <lineage>
        <taxon>Eukaryota</taxon>
        <taxon>Metazoa</taxon>
        <taxon>Chordata</taxon>
        <taxon>Craniata</taxon>
        <taxon>Vertebrata</taxon>
        <taxon>Euteleostomi</taxon>
        <taxon>Actinopterygii</taxon>
        <taxon>Neopterygii</taxon>
        <taxon>Teleostei</taxon>
        <taxon>Neoteleostei</taxon>
        <taxon>Acanthomorphata</taxon>
        <taxon>Ovalentaria</taxon>
        <taxon>Atherinomorphae</taxon>
        <taxon>Cyprinodontiformes</taxon>
        <taxon>Nothobranchiidae</taxon>
        <taxon>Nothobranchius</taxon>
    </lineage>
</organism>
<dbReference type="GeneTree" id="ENSGT00940000168284"/>
<keyword evidence="2" id="KW-1133">Transmembrane helix</keyword>
<evidence type="ECO:0000313" key="3">
    <source>
        <dbReference type="Ensembl" id="ENSNFUP00015031953.1"/>
    </source>
</evidence>
<proteinExistence type="inferred from homology"/>
<dbReference type="PRINTS" id="PR00317">
    <property type="entry name" value="EPENDYMIN"/>
</dbReference>
<accession>A0A8C6MBV6</accession>
<reference evidence="3" key="1">
    <citation type="submission" date="2014-08" db="EMBL/GenBank/DDBJ databases">
        <authorList>
            <person name="Senf B."/>
            <person name="Petzold A."/>
            <person name="Downie B.R."/>
            <person name="Koch P."/>
            <person name="Platzer M."/>
        </authorList>
    </citation>
    <scope>NUCLEOTIDE SEQUENCE [LARGE SCALE GENOMIC DNA]</scope>
    <source>
        <strain evidence="3">GRZ</strain>
    </source>
</reference>
<dbReference type="InterPro" id="IPR001299">
    <property type="entry name" value="Ependymin"/>
</dbReference>
<dbReference type="PANTHER" id="PTHR10697">
    <property type="entry name" value="MAMMALIAN EPENDYMIN-RELATED PROTEIN 1"/>
    <property type="match status" value="1"/>
</dbReference>
<evidence type="ECO:0000256" key="2">
    <source>
        <dbReference type="SAM" id="Phobius"/>
    </source>
</evidence>
<dbReference type="AlphaFoldDB" id="A0A8C6MBV6"/>
<dbReference type="GO" id="GO:0005576">
    <property type="term" value="C:extracellular region"/>
    <property type="evidence" value="ECO:0007669"/>
    <property type="project" value="InterPro"/>
</dbReference>
<dbReference type="Ensembl" id="ENSNFUT00015033394.1">
    <property type="protein sequence ID" value="ENSNFUP00015031953.1"/>
    <property type="gene ID" value="ENSNFUG00015015642.1"/>
</dbReference>
<dbReference type="Pfam" id="PF00811">
    <property type="entry name" value="Ependymin"/>
    <property type="match status" value="1"/>
</dbReference>
<evidence type="ECO:0000313" key="4">
    <source>
        <dbReference type="Proteomes" id="UP000694548"/>
    </source>
</evidence>
<dbReference type="SMART" id="SM00026">
    <property type="entry name" value="EPEND"/>
    <property type="match status" value="1"/>
</dbReference>
<dbReference type="Proteomes" id="UP000694548">
    <property type="component" value="Chromosome sgr11"/>
</dbReference>
<keyword evidence="4" id="KW-1185">Reference proteome</keyword>
<reference evidence="3" key="2">
    <citation type="submission" date="2025-08" db="UniProtKB">
        <authorList>
            <consortium name="Ensembl"/>
        </authorList>
    </citation>
    <scope>IDENTIFICATION</scope>
</reference>
<name>A0A8C6MBV6_NOTFU</name>
<keyword evidence="2" id="KW-0472">Membrane</keyword>
<dbReference type="GO" id="GO:0005509">
    <property type="term" value="F:calcium ion binding"/>
    <property type="evidence" value="ECO:0007669"/>
    <property type="project" value="InterPro"/>
</dbReference>
<feature type="transmembrane region" description="Helical" evidence="2">
    <location>
        <begin position="53"/>
        <end position="73"/>
    </location>
</feature>
<evidence type="ECO:0008006" key="5">
    <source>
        <dbReference type="Google" id="ProtNLM"/>
    </source>
</evidence>
<protein>
    <recommendedName>
        <fullName evidence="5">Ependymin</fullName>
    </recommendedName>
</protein>
<feature type="transmembrane region" description="Helical" evidence="2">
    <location>
        <begin position="29"/>
        <end position="46"/>
    </location>
</feature>
<gene>
    <name evidence="3" type="primary">epd</name>
</gene>
<dbReference type="PANTHER" id="PTHR10697:SF5">
    <property type="entry name" value="EPENDYMIN-RELATED"/>
    <property type="match status" value="1"/>
</dbReference>
<dbReference type="GO" id="GO:0005764">
    <property type="term" value="C:lysosome"/>
    <property type="evidence" value="ECO:0007669"/>
    <property type="project" value="TreeGrafter"/>
</dbReference>
<keyword evidence="2" id="KW-0812">Transmembrane</keyword>
<dbReference type="GO" id="GO:0007160">
    <property type="term" value="P:cell-matrix adhesion"/>
    <property type="evidence" value="ECO:0007669"/>
    <property type="project" value="InterPro"/>
</dbReference>
<evidence type="ECO:0000256" key="1">
    <source>
        <dbReference type="ARBA" id="ARBA00010771"/>
    </source>
</evidence>
<reference evidence="3" key="3">
    <citation type="submission" date="2025-09" db="UniProtKB">
        <authorList>
            <consortium name="Ensembl"/>
        </authorList>
    </citation>
    <scope>IDENTIFICATION</scope>
</reference>